<comment type="subcellular location">
    <subcellularLocation>
        <location evidence="5">Cell membrane</location>
        <topology evidence="5">Multi-pass membrane protein</topology>
    </subcellularLocation>
    <subcellularLocation>
        <location evidence="1">Membrane</location>
        <topology evidence="1">Multi-pass membrane protein</topology>
    </subcellularLocation>
</comment>
<feature type="transmembrane region" description="Helical" evidence="5">
    <location>
        <begin position="277"/>
        <end position="296"/>
    </location>
</feature>
<evidence type="ECO:0000256" key="1">
    <source>
        <dbReference type="ARBA" id="ARBA00004141"/>
    </source>
</evidence>
<organism evidence="8">
    <name type="scientific">Meiothermus ruber</name>
    <dbReference type="NCBI Taxonomy" id="277"/>
    <lineage>
        <taxon>Bacteria</taxon>
        <taxon>Thermotogati</taxon>
        <taxon>Deinococcota</taxon>
        <taxon>Deinococci</taxon>
        <taxon>Thermales</taxon>
        <taxon>Thermaceae</taxon>
        <taxon>Meiothermus</taxon>
    </lineage>
</organism>
<evidence type="ECO:0000256" key="2">
    <source>
        <dbReference type="ARBA" id="ARBA00022692"/>
    </source>
</evidence>
<dbReference type="GO" id="GO:0005886">
    <property type="term" value="C:plasma membrane"/>
    <property type="evidence" value="ECO:0007669"/>
    <property type="project" value="UniProtKB-SubCell"/>
</dbReference>
<dbReference type="PROSITE" id="PS50928">
    <property type="entry name" value="ABC_TM1"/>
    <property type="match status" value="1"/>
</dbReference>
<proteinExistence type="inferred from homology"/>
<dbReference type="InterPro" id="IPR035906">
    <property type="entry name" value="MetI-like_sf"/>
</dbReference>
<keyword evidence="3 5" id="KW-1133">Transmembrane helix</keyword>
<feature type="transmembrane region" description="Helical" evidence="5">
    <location>
        <begin position="78"/>
        <end position="109"/>
    </location>
</feature>
<dbReference type="PANTHER" id="PTHR42727">
    <property type="entry name" value="PHOSPHATE TRANSPORT SYSTEM PERMEASE PROTEIN"/>
    <property type="match status" value="1"/>
</dbReference>
<dbReference type="Gene3D" id="1.10.3720.10">
    <property type="entry name" value="MetI-like"/>
    <property type="match status" value="1"/>
</dbReference>
<feature type="domain" description="ABC transmembrane type-1" evidence="7">
    <location>
        <begin position="84"/>
        <end position="296"/>
    </location>
</feature>
<dbReference type="NCBIfam" id="TIGR02138">
    <property type="entry name" value="phosphate_pstC"/>
    <property type="match status" value="1"/>
</dbReference>
<dbReference type="GO" id="GO:0006817">
    <property type="term" value="P:phosphate ion transport"/>
    <property type="evidence" value="ECO:0007669"/>
    <property type="project" value="UniProtKB-KW"/>
</dbReference>
<comment type="caution">
    <text evidence="8">The sequence shown here is derived from an EMBL/GenBank/DDBJ whole genome shotgun (WGS) entry which is preliminary data.</text>
</comment>
<feature type="transmembrane region" description="Helical" evidence="5">
    <location>
        <begin position="161"/>
        <end position="183"/>
    </location>
</feature>
<keyword evidence="6" id="KW-0592">Phosphate transport</keyword>
<reference evidence="8" key="1">
    <citation type="journal article" date="2020" name="mSystems">
        <title>Genome- and Community-Level Interaction Insights into Carbon Utilization and Element Cycling Functions of Hydrothermarchaeota in Hydrothermal Sediment.</title>
        <authorList>
            <person name="Zhou Z."/>
            <person name="Liu Y."/>
            <person name="Xu W."/>
            <person name="Pan J."/>
            <person name="Luo Z.H."/>
            <person name="Li M."/>
        </authorList>
    </citation>
    <scope>NUCLEOTIDE SEQUENCE [LARGE SCALE GENOMIC DNA]</scope>
    <source>
        <strain evidence="8">SpSt-524</strain>
    </source>
</reference>
<dbReference type="InterPro" id="IPR000515">
    <property type="entry name" value="MetI-like"/>
</dbReference>
<keyword evidence="2 5" id="KW-0812">Transmembrane</keyword>
<dbReference type="Pfam" id="PF00528">
    <property type="entry name" value="BPD_transp_1"/>
    <property type="match status" value="1"/>
</dbReference>
<comment type="similarity">
    <text evidence="6">Belongs to the binding-protein-dependent transport system permease family. CysTW subfamily.</text>
</comment>
<evidence type="ECO:0000313" key="8">
    <source>
        <dbReference type="EMBL" id="HFG20428.1"/>
    </source>
</evidence>
<comment type="function">
    <text evidence="6">Part of the binding-protein-dependent transport system for phosphate; probably responsible for the translocation of the substrate across the membrane.</text>
</comment>
<keyword evidence="5" id="KW-0813">Transport</keyword>
<evidence type="ECO:0000256" key="4">
    <source>
        <dbReference type="ARBA" id="ARBA00023136"/>
    </source>
</evidence>
<evidence type="ECO:0000259" key="7">
    <source>
        <dbReference type="PROSITE" id="PS50928"/>
    </source>
</evidence>
<evidence type="ECO:0000256" key="5">
    <source>
        <dbReference type="RuleBase" id="RU363032"/>
    </source>
</evidence>
<dbReference type="AlphaFoldDB" id="A0A7C3DP59"/>
<feature type="transmembrane region" description="Helical" evidence="5">
    <location>
        <begin position="204"/>
        <end position="224"/>
    </location>
</feature>
<gene>
    <name evidence="8" type="primary">pstC</name>
    <name evidence="8" type="ORF">ENS82_06865</name>
</gene>
<sequence length="308" mass="33032">MSTSSQNANSWANKHPGKSLSERLIGTGLFILATISVLTTAAVIVVLFSETFQFFRQVPLTEFLFAPEWTPLFADPRYGIGALLAGTFLFTGIGLVVAIPLGLMTAAYLSEYAPFEQSVRVKGIMELLEGVPTVVFGYFALLFVTPILQSLIPGLNLFNPISAGLVLGFAILPYISNVASDAMMAVPRSLREAAYALGATKFEVVTRVVFPAAISGIVAAILLATSRAVGETMIAAIAAGQRPLLTLDPRETIATMTSYIVQAATGDQPAGSLASRALFSVGATLFMFTLTFNILAQRVVERYRERYE</sequence>
<feature type="transmembrane region" description="Helical" evidence="5">
    <location>
        <begin position="130"/>
        <end position="149"/>
    </location>
</feature>
<keyword evidence="4 5" id="KW-0472">Membrane</keyword>
<protein>
    <recommendedName>
        <fullName evidence="6">Phosphate transport system permease protein</fullName>
    </recommendedName>
</protein>
<feature type="transmembrane region" description="Helical" evidence="5">
    <location>
        <begin position="24"/>
        <end position="48"/>
    </location>
</feature>
<accession>A0A7C3DP59</accession>
<keyword evidence="6" id="KW-1003">Cell membrane</keyword>
<dbReference type="CDD" id="cd06261">
    <property type="entry name" value="TM_PBP2"/>
    <property type="match status" value="1"/>
</dbReference>
<dbReference type="EMBL" id="DSWI01000014">
    <property type="protein sequence ID" value="HFG20428.1"/>
    <property type="molecule type" value="Genomic_DNA"/>
</dbReference>
<name>A0A7C3DP59_MEIRU</name>
<dbReference type="GO" id="GO:0005315">
    <property type="term" value="F:phosphate transmembrane transporter activity"/>
    <property type="evidence" value="ECO:0007669"/>
    <property type="project" value="InterPro"/>
</dbReference>
<evidence type="ECO:0000256" key="3">
    <source>
        <dbReference type="ARBA" id="ARBA00022989"/>
    </source>
</evidence>
<dbReference type="SUPFAM" id="SSF161098">
    <property type="entry name" value="MetI-like"/>
    <property type="match status" value="1"/>
</dbReference>
<dbReference type="PANTHER" id="PTHR42727:SF1">
    <property type="entry name" value="PHOSPHATE TRANSPORT SYSTEM PERMEASE"/>
    <property type="match status" value="1"/>
</dbReference>
<dbReference type="InterPro" id="IPR011864">
    <property type="entry name" value="Phosphate_PstC"/>
</dbReference>
<dbReference type="RefSeq" id="WP_297557790.1">
    <property type="nucleotide sequence ID" value="NZ_JBKBUW010000002.1"/>
</dbReference>
<evidence type="ECO:0000256" key="6">
    <source>
        <dbReference type="RuleBase" id="RU363054"/>
    </source>
</evidence>